<sequence length="237" mass="26703">MPHRSSAAGADAPPTRVSRGSISAEMIVEGAFELAGRDGVDGLSMPKLARHLSIGVTSIYWYFKSKDELLDALTAEALIRFYAQLPTFEELPWDERLREHFRAFRRVFREDDVLCDLILLRSGHFEGNSLAVWWPRFESILVQLQDAGFSSRAAADAYFVLSVYVRGAVVVERVMTPADHPRPSTTYQRTSRLDRDAYPLTYQAALEHSFTGVADEEFERGLDLTIKGLRDSVADQD</sequence>
<dbReference type="InterPro" id="IPR004111">
    <property type="entry name" value="Repressor_TetR_C"/>
</dbReference>
<feature type="domain" description="HTH tetR-type" evidence="6">
    <location>
        <begin position="21"/>
        <end position="81"/>
    </location>
</feature>
<gene>
    <name evidence="7" type="ORF">FB558_3795</name>
</gene>
<dbReference type="Pfam" id="PF02909">
    <property type="entry name" value="TetR_C_1"/>
    <property type="match status" value="1"/>
</dbReference>
<dbReference type="GO" id="GO:0045892">
    <property type="term" value="P:negative regulation of DNA-templated transcription"/>
    <property type="evidence" value="ECO:0007669"/>
    <property type="project" value="InterPro"/>
</dbReference>
<keyword evidence="3 5" id="KW-0238">DNA-binding</keyword>
<accession>A0A543DPH7</accession>
<dbReference type="Proteomes" id="UP000315677">
    <property type="component" value="Unassembled WGS sequence"/>
</dbReference>
<keyword evidence="1" id="KW-0678">Repressor</keyword>
<evidence type="ECO:0000256" key="2">
    <source>
        <dbReference type="ARBA" id="ARBA00023015"/>
    </source>
</evidence>
<dbReference type="InterPro" id="IPR036271">
    <property type="entry name" value="Tet_transcr_reg_TetR-rel_C_sf"/>
</dbReference>
<comment type="caution">
    <text evidence="7">The sequence shown here is derived from an EMBL/GenBank/DDBJ whole genome shotgun (WGS) entry which is preliminary data.</text>
</comment>
<dbReference type="PROSITE" id="PS50977">
    <property type="entry name" value="HTH_TETR_2"/>
    <property type="match status" value="1"/>
</dbReference>
<dbReference type="InterPro" id="IPR009057">
    <property type="entry name" value="Homeodomain-like_sf"/>
</dbReference>
<evidence type="ECO:0000313" key="7">
    <source>
        <dbReference type="EMBL" id="TQM11240.1"/>
    </source>
</evidence>
<dbReference type="GO" id="GO:0046677">
    <property type="term" value="P:response to antibiotic"/>
    <property type="evidence" value="ECO:0007669"/>
    <property type="project" value="InterPro"/>
</dbReference>
<dbReference type="InterPro" id="IPR050109">
    <property type="entry name" value="HTH-type_TetR-like_transc_reg"/>
</dbReference>
<keyword evidence="8" id="KW-1185">Reference proteome</keyword>
<dbReference type="RefSeq" id="WP_142055231.1">
    <property type="nucleotide sequence ID" value="NZ_VFPA01000002.1"/>
</dbReference>
<reference evidence="7 8" key="1">
    <citation type="submission" date="2019-06" db="EMBL/GenBank/DDBJ databases">
        <title>Sequencing the genomes of 1000 actinobacteria strains.</title>
        <authorList>
            <person name="Klenk H.-P."/>
        </authorList>
    </citation>
    <scope>NUCLEOTIDE SEQUENCE [LARGE SCALE GENOMIC DNA]</scope>
    <source>
        <strain evidence="7 8">DSM 45301</strain>
    </source>
</reference>
<dbReference type="AlphaFoldDB" id="A0A543DPH7"/>
<name>A0A543DPH7_9PSEU</name>
<dbReference type="PRINTS" id="PR00400">
    <property type="entry name" value="TETREPRESSOR"/>
</dbReference>
<dbReference type="Gene3D" id="1.10.10.60">
    <property type="entry name" value="Homeodomain-like"/>
    <property type="match status" value="1"/>
</dbReference>
<dbReference type="InterPro" id="IPR023772">
    <property type="entry name" value="DNA-bd_HTH_TetR-type_CS"/>
</dbReference>
<dbReference type="Gene3D" id="1.10.357.10">
    <property type="entry name" value="Tetracycline Repressor, domain 2"/>
    <property type="match status" value="1"/>
</dbReference>
<evidence type="ECO:0000256" key="3">
    <source>
        <dbReference type="ARBA" id="ARBA00023125"/>
    </source>
</evidence>
<evidence type="ECO:0000256" key="1">
    <source>
        <dbReference type="ARBA" id="ARBA00022491"/>
    </source>
</evidence>
<evidence type="ECO:0000313" key="8">
    <source>
        <dbReference type="Proteomes" id="UP000315677"/>
    </source>
</evidence>
<keyword evidence="2" id="KW-0805">Transcription regulation</keyword>
<organism evidence="7 8">
    <name type="scientific">Pseudonocardia kunmingensis</name>
    <dbReference type="NCBI Taxonomy" id="630975"/>
    <lineage>
        <taxon>Bacteria</taxon>
        <taxon>Bacillati</taxon>
        <taxon>Actinomycetota</taxon>
        <taxon>Actinomycetes</taxon>
        <taxon>Pseudonocardiales</taxon>
        <taxon>Pseudonocardiaceae</taxon>
        <taxon>Pseudonocardia</taxon>
    </lineage>
</organism>
<dbReference type="InterPro" id="IPR001647">
    <property type="entry name" value="HTH_TetR"/>
</dbReference>
<evidence type="ECO:0000256" key="4">
    <source>
        <dbReference type="ARBA" id="ARBA00023163"/>
    </source>
</evidence>
<protein>
    <submittedName>
        <fullName evidence="7">TetR family transcriptional regulator</fullName>
    </submittedName>
</protein>
<evidence type="ECO:0000259" key="6">
    <source>
        <dbReference type="PROSITE" id="PS50977"/>
    </source>
</evidence>
<dbReference type="GO" id="GO:0003700">
    <property type="term" value="F:DNA-binding transcription factor activity"/>
    <property type="evidence" value="ECO:0007669"/>
    <property type="project" value="TreeGrafter"/>
</dbReference>
<dbReference type="PANTHER" id="PTHR30055">
    <property type="entry name" value="HTH-TYPE TRANSCRIPTIONAL REGULATOR RUTR"/>
    <property type="match status" value="1"/>
</dbReference>
<dbReference type="EMBL" id="VFPA01000002">
    <property type="protein sequence ID" value="TQM11240.1"/>
    <property type="molecule type" value="Genomic_DNA"/>
</dbReference>
<dbReference type="SUPFAM" id="SSF48498">
    <property type="entry name" value="Tetracyclin repressor-like, C-terminal domain"/>
    <property type="match status" value="1"/>
</dbReference>
<dbReference type="InterPro" id="IPR003012">
    <property type="entry name" value="Tet_transcr_reg_TetR"/>
</dbReference>
<feature type="DNA-binding region" description="H-T-H motif" evidence="5">
    <location>
        <begin position="44"/>
        <end position="63"/>
    </location>
</feature>
<keyword evidence="4" id="KW-0804">Transcription</keyword>
<dbReference type="SUPFAM" id="SSF46689">
    <property type="entry name" value="Homeodomain-like"/>
    <property type="match status" value="1"/>
</dbReference>
<dbReference type="PANTHER" id="PTHR30055:SF207">
    <property type="entry name" value="HTH-TYPE TRANSCRIPTIONAL REPRESSOR FATR"/>
    <property type="match status" value="1"/>
</dbReference>
<dbReference type="GO" id="GO:0000976">
    <property type="term" value="F:transcription cis-regulatory region binding"/>
    <property type="evidence" value="ECO:0007669"/>
    <property type="project" value="TreeGrafter"/>
</dbReference>
<dbReference type="OrthoDB" id="329481at2"/>
<dbReference type="Pfam" id="PF00440">
    <property type="entry name" value="TetR_N"/>
    <property type="match status" value="1"/>
</dbReference>
<dbReference type="PROSITE" id="PS01081">
    <property type="entry name" value="HTH_TETR_1"/>
    <property type="match status" value="1"/>
</dbReference>
<proteinExistence type="predicted"/>
<evidence type="ECO:0000256" key="5">
    <source>
        <dbReference type="PROSITE-ProRule" id="PRU00335"/>
    </source>
</evidence>